<protein>
    <submittedName>
        <fullName evidence="2">Uncharacterized protein</fullName>
    </submittedName>
</protein>
<reference evidence="2 3" key="1">
    <citation type="submission" date="2024-10" db="EMBL/GenBank/DDBJ databases">
        <title>Updated reference genomes for cyclostephanoid diatoms.</title>
        <authorList>
            <person name="Roberts W.R."/>
            <person name="Alverson A.J."/>
        </authorList>
    </citation>
    <scope>NUCLEOTIDE SEQUENCE [LARGE SCALE GENOMIC DNA]</scope>
    <source>
        <strain evidence="2 3">AJA276-08</strain>
    </source>
</reference>
<evidence type="ECO:0000256" key="1">
    <source>
        <dbReference type="SAM" id="SignalP"/>
    </source>
</evidence>
<feature type="chain" id="PRO_5044750365" evidence="1">
    <location>
        <begin position="28"/>
        <end position="338"/>
    </location>
</feature>
<name>A0ABD3NHP0_9STRA</name>
<accession>A0ABD3NHP0</accession>
<evidence type="ECO:0000313" key="2">
    <source>
        <dbReference type="EMBL" id="KAL3774156.1"/>
    </source>
</evidence>
<gene>
    <name evidence="2" type="ORF">ACHAW5_009679</name>
</gene>
<dbReference type="AlphaFoldDB" id="A0ABD3NHP0"/>
<comment type="caution">
    <text evidence="2">The sequence shown here is derived from an EMBL/GenBank/DDBJ whole genome shotgun (WGS) entry which is preliminary data.</text>
</comment>
<dbReference type="EMBL" id="JALLAZ020001485">
    <property type="protein sequence ID" value="KAL3774156.1"/>
    <property type="molecule type" value="Genomic_DNA"/>
</dbReference>
<evidence type="ECO:0000313" key="3">
    <source>
        <dbReference type="Proteomes" id="UP001530315"/>
    </source>
</evidence>
<sequence>MKSMKVMAPWLSILITSVAMLPQEAYCEKRLPQSHSPIISPPLARYRCTSCFIHRPSTNRLHCTNAESQRIEEVGACVMPFHQSAKSSVFRLSMSSPQQSSTKRWTSSSPWSPGEWKITLDFGKKEESSEKNGKSQLANLLGKEWGSNGGRLALSFDVLVTSDIKNGSEDKNKSAQAWLGGKPTGTVQCISHTASDDVNDCASYINEGGQQYVKISAGQWRIEPPLPILPSYTKIIPGQASTLRFYLTLATAVQRNTIIFPEKQLLLLQSNAFRTQQYLSGITTLLPYRSAMESSQILLEERLNHDTGDRRLDGNDIFETLGGYRDIAELVTERDSKS</sequence>
<keyword evidence="1" id="KW-0732">Signal</keyword>
<dbReference type="Proteomes" id="UP001530315">
    <property type="component" value="Unassembled WGS sequence"/>
</dbReference>
<proteinExistence type="predicted"/>
<organism evidence="2 3">
    <name type="scientific">Stephanodiscus triporus</name>
    <dbReference type="NCBI Taxonomy" id="2934178"/>
    <lineage>
        <taxon>Eukaryota</taxon>
        <taxon>Sar</taxon>
        <taxon>Stramenopiles</taxon>
        <taxon>Ochrophyta</taxon>
        <taxon>Bacillariophyta</taxon>
        <taxon>Coscinodiscophyceae</taxon>
        <taxon>Thalassiosirophycidae</taxon>
        <taxon>Stephanodiscales</taxon>
        <taxon>Stephanodiscaceae</taxon>
        <taxon>Stephanodiscus</taxon>
    </lineage>
</organism>
<keyword evidence="3" id="KW-1185">Reference proteome</keyword>
<feature type="signal peptide" evidence="1">
    <location>
        <begin position="1"/>
        <end position="27"/>
    </location>
</feature>